<dbReference type="Proteomes" id="UP001604336">
    <property type="component" value="Unassembled WGS sequence"/>
</dbReference>
<name>A0ABD1SDV1_9LAMI</name>
<reference evidence="2" key="1">
    <citation type="submission" date="2024-07" db="EMBL/GenBank/DDBJ databases">
        <title>Two chromosome-level genome assemblies of Korean endemic species Abeliophyllum distichum and Forsythia ovata (Oleaceae).</title>
        <authorList>
            <person name="Jang H."/>
        </authorList>
    </citation>
    <scope>NUCLEOTIDE SEQUENCE [LARGE SCALE GENOMIC DNA]</scope>
</reference>
<comment type="caution">
    <text evidence="1">The sequence shown here is derived from an EMBL/GenBank/DDBJ whole genome shotgun (WGS) entry which is preliminary data.</text>
</comment>
<organism evidence="1 2">
    <name type="scientific">Abeliophyllum distichum</name>
    <dbReference type="NCBI Taxonomy" id="126358"/>
    <lineage>
        <taxon>Eukaryota</taxon>
        <taxon>Viridiplantae</taxon>
        <taxon>Streptophyta</taxon>
        <taxon>Embryophyta</taxon>
        <taxon>Tracheophyta</taxon>
        <taxon>Spermatophyta</taxon>
        <taxon>Magnoliopsida</taxon>
        <taxon>eudicotyledons</taxon>
        <taxon>Gunneridae</taxon>
        <taxon>Pentapetalae</taxon>
        <taxon>asterids</taxon>
        <taxon>lamiids</taxon>
        <taxon>Lamiales</taxon>
        <taxon>Oleaceae</taxon>
        <taxon>Forsythieae</taxon>
        <taxon>Abeliophyllum</taxon>
    </lineage>
</organism>
<sequence>MAESEPSLSKPLDFVWPTITLPVQSSMDNFFVNGLVVSPGPMTLVSSFFAENDPENDCSSFSQLLAGAMSLPLFRTLSVTFLRRRRCQSIRSPLVKGGGKLQLRSLC</sequence>
<dbReference type="AlphaFoldDB" id="A0ABD1SDV1"/>
<evidence type="ECO:0000313" key="2">
    <source>
        <dbReference type="Proteomes" id="UP001604336"/>
    </source>
</evidence>
<protein>
    <submittedName>
        <fullName evidence="1">Uncharacterized protein</fullName>
    </submittedName>
</protein>
<keyword evidence="2" id="KW-1185">Reference proteome</keyword>
<dbReference type="EMBL" id="JBFOLK010000007">
    <property type="protein sequence ID" value="KAL2498568.1"/>
    <property type="molecule type" value="Genomic_DNA"/>
</dbReference>
<proteinExistence type="predicted"/>
<accession>A0ABD1SDV1</accession>
<evidence type="ECO:0000313" key="1">
    <source>
        <dbReference type="EMBL" id="KAL2498568.1"/>
    </source>
</evidence>
<gene>
    <name evidence="1" type="ORF">Adt_24118</name>
</gene>